<protein>
    <submittedName>
        <fullName evidence="1">Uncharacterized protein</fullName>
    </submittedName>
</protein>
<gene>
    <name evidence="1" type="ORF">FIBSPDRAFT_969801</name>
</gene>
<dbReference type="Proteomes" id="UP000076532">
    <property type="component" value="Unassembled WGS sequence"/>
</dbReference>
<organism evidence="1 2">
    <name type="scientific">Athelia psychrophila</name>
    <dbReference type="NCBI Taxonomy" id="1759441"/>
    <lineage>
        <taxon>Eukaryota</taxon>
        <taxon>Fungi</taxon>
        <taxon>Dikarya</taxon>
        <taxon>Basidiomycota</taxon>
        <taxon>Agaricomycotina</taxon>
        <taxon>Agaricomycetes</taxon>
        <taxon>Agaricomycetidae</taxon>
        <taxon>Atheliales</taxon>
        <taxon>Atheliaceae</taxon>
        <taxon>Athelia</taxon>
    </lineage>
</organism>
<dbReference type="EMBL" id="KV418429">
    <property type="protein sequence ID" value="KZP02612.1"/>
    <property type="molecule type" value="Genomic_DNA"/>
</dbReference>
<keyword evidence="2" id="KW-1185">Reference proteome</keyword>
<dbReference type="AlphaFoldDB" id="A0A167T6G9"/>
<reference evidence="1 2" key="1">
    <citation type="journal article" date="2016" name="Mol. Biol. Evol.">
        <title>Comparative Genomics of Early-Diverging Mushroom-Forming Fungi Provides Insights into the Origins of Lignocellulose Decay Capabilities.</title>
        <authorList>
            <person name="Nagy L.G."/>
            <person name="Riley R."/>
            <person name="Tritt A."/>
            <person name="Adam C."/>
            <person name="Daum C."/>
            <person name="Floudas D."/>
            <person name="Sun H."/>
            <person name="Yadav J.S."/>
            <person name="Pangilinan J."/>
            <person name="Larsson K.H."/>
            <person name="Matsuura K."/>
            <person name="Barry K."/>
            <person name="Labutti K."/>
            <person name="Kuo R."/>
            <person name="Ohm R.A."/>
            <person name="Bhattacharya S.S."/>
            <person name="Shirouzu T."/>
            <person name="Yoshinaga Y."/>
            <person name="Martin F.M."/>
            <person name="Grigoriev I.V."/>
            <person name="Hibbett D.S."/>
        </authorList>
    </citation>
    <scope>NUCLEOTIDE SEQUENCE [LARGE SCALE GENOMIC DNA]</scope>
    <source>
        <strain evidence="1 2">CBS 109695</strain>
    </source>
</reference>
<evidence type="ECO:0000313" key="1">
    <source>
        <dbReference type="EMBL" id="KZP02612.1"/>
    </source>
</evidence>
<name>A0A167T6G9_9AGAM</name>
<sequence>MSASKHPQNDENMFRNYEPATPAIKKPCLKALPLTPLELLQRSLANDHILADLEKEHITQTTQVKTVLDYIADTGYRSLHDIVRELLSTHDQHILSTVIKMLGQHSDMILNMLMVKGWENTVN</sequence>
<evidence type="ECO:0000313" key="2">
    <source>
        <dbReference type="Proteomes" id="UP000076532"/>
    </source>
</evidence>
<accession>A0A167T6G9</accession>
<proteinExistence type="predicted"/>